<feature type="transmembrane region" description="Helical" evidence="1">
    <location>
        <begin position="7"/>
        <end position="25"/>
    </location>
</feature>
<sequence>MKPTKYQPLLFSLCGVLLVGLIYQFSKLPGGMILPGYYFGLVLLVTVIISCFILAAVLKIFIKSVPYRIVFLHTSLVGLIWLHYFVYSPQLHIQVPTNYRGEVMLILRDSSHNNLHIDNNGIGYITRWTFNKTYLKPVVTDKEGVDISNRCIPFNNSSFWAIGRGPDPSGRGSMRYLSFKIDPLNVDKD</sequence>
<dbReference type="RefSeq" id="WP_039137259.1">
    <property type="nucleotide sequence ID" value="NZ_JSVC01000003.1"/>
</dbReference>
<feature type="transmembrane region" description="Helical" evidence="1">
    <location>
        <begin position="69"/>
        <end position="87"/>
    </location>
</feature>
<name>A0A0C1LKP8_9BACT</name>
<accession>A0A0C1LKP8</accession>
<keyword evidence="1" id="KW-0472">Membrane</keyword>
<protein>
    <recommendedName>
        <fullName evidence="4">ResB-like domain-containing protein</fullName>
    </recommendedName>
</protein>
<keyword evidence="3" id="KW-1185">Reference proteome</keyword>
<organism evidence="2 3">
    <name type="scientific">Flavihumibacter solisilvae</name>
    <dbReference type="NCBI Taxonomy" id="1349421"/>
    <lineage>
        <taxon>Bacteria</taxon>
        <taxon>Pseudomonadati</taxon>
        <taxon>Bacteroidota</taxon>
        <taxon>Chitinophagia</taxon>
        <taxon>Chitinophagales</taxon>
        <taxon>Chitinophagaceae</taxon>
        <taxon>Flavihumibacter</taxon>
    </lineage>
</organism>
<keyword evidence="1" id="KW-0812">Transmembrane</keyword>
<comment type="caution">
    <text evidence="2">The sequence shown here is derived from an EMBL/GenBank/DDBJ whole genome shotgun (WGS) entry which is preliminary data.</text>
</comment>
<evidence type="ECO:0000313" key="2">
    <source>
        <dbReference type="EMBL" id="KIC95943.1"/>
    </source>
</evidence>
<dbReference type="STRING" id="1349421.OI18_03420"/>
<proteinExistence type="predicted"/>
<dbReference type="EMBL" id="JSVC01000003">
    <property type="protein sequence ID" value="KIC95943.1"/>
    <property type="molecule type" value="Genomic_DNA"/>
</dbReference>
<dbReference type="AlphaFoldDB" id="A0A0C1LKP8"/>
<evidence type="ECO:0008006" key="4">
    <source>
        <dbReference type="Google" id="ProtNLM"/>
    </source>
</evidence>
<dbReference type="Proteomes" id="UP000031408">
    <property type="component" value="Unassembled WGS sequence"/>
</dbReference>
<evidence type="ECO:0000313" key="3">
    <source>
        <dbReference type="Proteomes" id="UP000031408"/>
    </source>
</evidence>
<keyword evidence="1" id="KW-1133">Transmembrane helix</keyword>
<feature type="transmembrane region" description="Helical" evidence="1">
    <location>
        <begin position="37"/>
        <end position="62"/>
    </location>
</feature>
<gene>
    <name evidence="2" type="ORF">OI18_03420</name>
</gene>
<dbReference type="OrthoDB" id="1261786at2"/>
<reference evidence="2 3" key="1">
    <citation type="submission" date="2014-11" db="EMBL/GenBank/DDBJ databases">
        <title>Genome sequence of Flavihumibacter solisilvae 3-3.</title>
        <authorList>
            <person name="Zhou G."/>
            <person name="Li M."/>
            <person name="Wang G."/>
        </authorList>
    </citation>
    <scope>NUCLEOTIDE SEQUENCE [LARGE SCALE GENOMIC DNA]</scope>
    <source>
        <strain evidence="2 3">3-3</strain>
    </source>
</reference>
<evidence type="ECO:0000256" key="1">
    <source>
        <dbReference type="SAM" id="Phobius"/>
    </source>
</evidence>